<protein>
    <submittedName>
        <fullName evidence="12">Cytochrome P450</fullName>
    </submittedName>
</protein>
<organism evidence="12 13">
    <name type="scientific">Cristinia sonorae</name>
    <dbReference type="NCBI Taxonomy" id="1940300"/>
    <lineage>
        <taxon>Eukaryota</taxon>
        <taxon>Fungi</taxon>
        <taxon>Dikarya</taxon>
        <taxon>Basidiomycota</taxon>
        <taxon>Agaricomycotina</taxon>
        <taxon>Agaricomycetes</taxon>
        <taxon>Agaricomycetidae</taxon>
        <taxon>Agaricales</taxon>
        <taxon>Pleurotineae</taxon>
        <taxon>Stephanosporaceae</taxon>
        <taxon>Cristinia</taxon>
    </lineage>
</organism>
<dbReference type="PANTHER" id="PTHR46300:SF7">
    <property type="entry name" value="P450, PUTATIVE (EUROFUNG)-RELATED"/>
    <property type="match status" value="1"/>
</dbReference>
<evidence type="ECO:0000256" key="2">
    <source>
        <dbReference type="ARBA" id="ARBA00005179"/>
    </source>
</evidence>
<sequence length="515" mass="57927">MVSLLLLPAFLALLILAERWSKSRRRLSLPPGPKPWPIIGNVLDMPAVQPWKKYQEWCKMYKSDVIFLDLPTQPTIILGSAKAAWDLLDKKSQIYSDRTQSVMVQLMNWEFGLGMIPYTSWWRANRRMFHQQFHQGVADNFRPVQRQHTREFLSWALEDPANTRKHVRRLIAAIIVTVTYGKRIASMDDEYVTVVQTAMEGLSKATVPGMFWIEFFPFLKHVPSWVPGMTSKKIAEWYKQFVIEMREKAFLEVKAAVNNGSAPPSVTATIIEDNNEKYSGTGDEHFYEEIAKNVTGSAYAGGADTTASACLSFLLAMAMFPEVQSRAQAELDQVVGPTRLPEYEDIAQMPYVQATMMETMRWMAVTPFGIPHVSTEEDIYEGYQIPKGSVVVPNVWAMLHDEEIYPEPEAFKPERFLHKNGTINRDVQDPTTIAFGFGRRVCPGRYFSSNTLSIFIASVLHVFNITGGTDASGKPVLLSTEMEGGLVATPLDVPCGLRPRFAAAAQLIQGIEGDA</sequence>
<evidence type="ECO:0000256" key="1">
    <source>
        <dbReference type="ARBA" id="ARBA00001971"/>
    </source>
</evidence>
<keyword evidence="4 9" id="KW-0349">Heme</keyword>
<keyword evidence="7 9" id="KW-0408">Iron</keyword>
<dbReference type="InterPro" id="IPR017972">
    <property type="entry name" value="Cyt_P450_CS"/>
</dbReference>
<dbReference type="GO" id="GO:0004497">
    <property type="term" value="F:monooxygenase activity"/>
    <property type="evidence" value="ECO:0007669"/>
    <property type="project" value="UniProtKB-KW"/>
</dbReference>
<dbReference type="AlphaFoldDB" id="A0A8K0UIZ9"/>
<evidence type="ECO:0000256" key="10">
    <source>
        <dbReference type="RuleBase" id="RU000461"/>
    </source>
</evidence>
<dbReference type="OrthoDB" id="2789670at2759"/>
<keyword evidence="5 9" id="KW-0479">Metal-binding</keyword>
<evidence type="ECO:0000256" key="3">
    <source>
        <dbReference type="ARBA" id="ARBA00010617"/>
    </source>
</evidence>
<evidence type="ECO:0000313" key="13">
    <source>
        <dbReference type="Proteomes" id="UP000813824"/>
    </source>
</evidence>
<dbReference type="InterPro" id="IPR002401">
    <property type="entry name" value="Cyt_P450_E_grp-I"/>
</dbReference>
<evidence type="ECO:0000256" key="8">
    <source>
        <dbReference type="ARBA" id="ARBA00023033"/>
    </source>
</evidence>
<dbReference type="InterPro" id="IPR050364">
    <property type="entry name" value="Cytochrome_P450_fung"/>
</dbReference>
<evidence type="ECO:0000256" key="5">
    <source>
        <dbReference type="ARBA" id="ARBA00022723"/>
    </source>
</evidence>
<reference evidence="12" key="1">
    <citation type="journal article" date="2021" name="New Phytol.">
        <title>Evolutionary innovations through gain and loss of genes in the ectomycorrhizal Boletales.</title>
        <authorList>
            <person name="Wu G."/>
            <person name="Miyauchi S."/>
            <person name="Morin E."/>
            <person name="Kuo A."/>
            <person name="Drula E."/>
            <person name="Varga T."/>
            <person name="Kohler A."/>
            <person name="Feng B."/>
            <person name="Cao Y."/>
            <person name="Lipzen A."/>
            <person name="Daum C."/>
            <person name="Hundley H."/>
            <person name="Pangilinan J."/>
            <person name="Johnson J."/>
            <person name="Barry K."/>
            <person name="LaButti K."/>
            <person name="Ng V."/>
            <person name="Ahrendt S."/>
            <person name="Min B."/>
            <person name="Choi I.G."/>
            <person name="Park H."/>
            <person name="Plett J.M."/>
            <person name="Magnuson J."/>
            <person name="Spatafora J.W."/>
            <person name="Nagy L.G."/>
            <person name="Henrissat B."/>
            <person name="Grigoriev I.V."/>
            <person name="Yang Z.L."/>
            <person name="Xu J."/>
            <person name="Martin F.M."/>
        </authorList>
    </citation>
    <scope>NUCLEOTIDE SEQUENCE</scope>
    <source>
        <strain evidence="12">KKN 215</strain>
    </source>
</reference>
<feature type="binding site" description="axial binding residue" evidence="9">
    <location>
        <position position="442"/>
    </location>
    <ligand>
        <name>heme</name>
        <dbReference type="ChEBI" id="CHEBI:30413"/>
    </ligand>
    <ligandPart>
        <name>Fe</name>
        <dbReference type="ChEBI" id="CHEBI:18248"/>
    </ligandPart>
</feature>
<dbReference type="PROSITE" id="PS00086">
    <property type="entry name" value="CYTOCHROME_P450"/>
    <property type="match status" value="1"/>
</dbReference>
<accession>A0A8K0UIZ9</accession>
<feature type="signal peptide" evidence="11">
    <location>
        <begin position="1"/>
        <end position="17"/>
    </location>
</feature>
<dbReference type="Proteomes" id="UP000813824">
    <property type="component" value="Unassembled WGS sequence"/>
</dbReference>
<keyword evidence="13" id="KW-1185">Reference proteome</keyword>
<comment type="caution">
    <text evidence="12">The sequence shown here is derived from an EMBL/GenBank/DDBJ whole genome shotgun (WGS) entry which is preliminary data.</text>
</comment>
<dbReference type="EMBL" id="JAEVFJ010000037">
    <property type="protein sequence ID" value="KAH8091048.1"/>
    <property type="molecule type" value="Genomic_DNA"/>
</dbReference>
<evidence type="ECO:0000256" key="6">
    <source>
        <dbReference type="ARBA" id="ARBA00023002"/>
    </source>
</evidence>
<dbReference type="Gene3D" id="1.10.630.10">
    <property type="entry name" value="Cytochrome P450"/>
    <property type="match status" value="1"/>
</dbReference>
<comment type="pathway">
    <text evidence="2">Secondary metabolite biosynthesis.</text>
</comment>
<feature type="chain" id="PRO_5035440475" evidence="11">
    <location>
        <begin position="18"/>
        <end position="515"/>
    </location>
</feature>
<evidence type="ECO:0000256" key="7">
    <source>
        <dbReference type="ARBA" id="ARBA00023004"/>
    </source>
</evidence>
<dbReference type="GO" id="GO:0005506">
    <property type="term" value="F:iron ion binding"/>
    <property type="evidence" value="ECO:0007669"/>
    <property type="project" value="InterPro"/>
</dbReference>
<comment type="cofactor">
    <cofactor evidence="1 9">
        <name>heme</name>
        <dbReference type="ChEBI" id="CHEBI:30413"/>
    </cofactor>
</comment>
<keyword evidence="6 10" id="KW-0560">Oxidoreductase</keyword>
<evidence type="ECO:0000256" key="9">
    <source>
        <dbReference type="PIRSR" id="PIRSR602401-1"/>
    </source>
</evidence>
<proteinExistence type="inferred from homology"/>
<dbReference type="InterPro" id="IPR036396">
    <property type="entry name" value="Cyt_P450_sf"/>
</dbReference>
<keyword evidence="11" id="KW-0732">Signal</keyword>
<dbReference type="GO" id="GO:0016705">
    <property type="term" value="F:oxidoreductase activity, acting on paired donors, with incorporation or reduction of molecular oxygen"/>
    <property type="evidence" value="ECO:0007669"/>
    <property type="project" value="InterPro"/>
</dbReference>
<gene>
    <name evidence="12" type="ORF">BXZ70DRAFT_492210</name>
</gene>
<dbReference type="SUPFAM" id="SSF48264">
    <property type="entry name" value="Cytochrome P450"/>
    <property type="match status" value="1"/>
</dbReference>
<dbReference type="GO" id="GO:0020037">
    <property type="term" value="F:heme binding"/>
    <property type="evidence" value="ECO:0007669"/>
    <property type="project" value="InterPro"/>
</dbReference>
<dbReference type="Pfam" id="PF00067">
    <property type="entry name" value="p450"/>
    <property type="match status" value="1"/>
</dbReference>
<name>A0A8K0UIZ9_9AGAR</name>
<dbReference type="InterPro" id="IPR001128">
    <property type="entry name" value="Cyt_P450"/>
</dbReference>
<evidence type="ECO:0000256" key="11">
    <source>
        <dbReference type="SAM" id="SignalP"/>
    </source>
</evidence>
<keyword evidence="8 10" id="KW-0503">Monooxygenase</keyword>
<dbReference type="PRINTS" id="PR00463">
    <property type="entry name" value="EP450I"/>
</dbReference>
<evidence type="ECO:0000256" key="4">
    <source>
        <dbReference type="ARBA" id="ARBA00022617"/>
    </source>
</evidence>
<dbReference type="CDD" id="cd11065">
    <property type="entry name" value="CYP64-like"/>
    <property type="match status" value="1"/>
</dbReference>
<evidence type="ECO:0000313" key="12">
    <source>
        <dbReference type="EMBL" id="KAH8091048.1"/>
    </source>
</evidence>
<comment type="similarity">
    <text evidence="3 10">Belongs to the cytochrome P450 family.</text>
</comment>
<dbReference type="PANTHER" id="PTHR46300">
    <property type="entry name" value="P450, PUTATIVE (EUROFUNG)-RELATED-RELATED"/>
    <property type="match status" value="1"/>
</dbReference>